<sequence length="1086" mass="121076">IDSAASSLFVLFSIFVYARKFSLPCDIQRVQQILHMSIGVNLRVTGHTSIGGRKYQEDYFSVAYQQTENDQNLEYAYFGIYDGHGGAEASLYAKEHLMNTIVSQKLFWSENDDDVLKSIREGYIQTHYSMWREQEKWPKTSSGLPSTAGTTASIAFIRRGKIYIGHVGDSGIVLGYQNDKESANDGRWVATPLTEDHKPESYAEKMRIMSCGGKVVTKSGVPRVVWNRPRIGHKGPVRRSTPIDEIPFLAVARSLGDLWSYNSAMDEFVVSPVPDVSVIEIDPKKYRCLIFGSDGLWNVMSPKNAVDIVRNAEMENVRIALEGGNEWKNPSKLLVNEALDRWSRSNMKADNTSVVIIMLDPPGPPKRDVLKSVKDTIQHAANDQPHAGTGAAGSNIIHLFDCITRGESMPTMSEELSRRELPALADARFDRMHHNLDAQHHYHHPHHSTEEYCESESHTNDHSALHQPHPDQHHQLSHLQAADPYNQSAVPSTSYHQDLAYSDSFAESYNSLLNRSFENTDHSYTSLFHPVTEHGLEAEDVAESYRNKATMVEGVAPEEDDETMFDYSGGSSDDELIAANTASDSTYSLTNLQTKSERLRAEMLESCSSPDAYYHQQQPRTEPSGYATGNLAIIEHFHNYHHAPHGEYDEHHTTHGRTDSQENEGESNRIETIGGAMRSLTHHGLHQYQMELDEHYHQQQQHSGSHYQPHGFPHATAYQMERYDYRHTANNNETIVPCEATCSKYTSKDKAHPVLEPTVVQHRNDELIPAEHSRANEGEEEDSTSSDRPAQHQIIAIHGHRIQINEVSSSYVGTAACASQMLLGSSDSESTTSTTSHGDSGDEENSASSTTNAATGVKQMVLPVLVKQRPRKPGPSSRVITIFYETRSSRRQSRARNQTSNSFADCSRKRADLKPASFGGIVKRRKASTVMRAASIVHPDNGSPTASADTFVRRALRSNGMIVNSARHVLTGTGQRDNVVGDAARSIAMRAAGHTHQRQGLLLNHLVSSTTAPNRCLAMHSIKAKPSVIAADDRTRISRSGCSTRRMKLDDERQRQMQASKGKAIACSGIDLMERSKRTKQLRRAQ</sequence>
<accession>A0A182ID37</accession>
<dbReference type="Pfam" id="PF00481">
    <property type="entry name" value="PP2C"/>
    <property type="match status" value="1"/>
</dbReference>
<dbReference type="VEuPathDB" id="VectorBase:AARA21_003514"/>
<feature type="region of interest" description="Disordered" evidence="5">
    <location>
        <begin position="643"/>
        <end position="667"/>
    </location>
</feature>
<dbReference type="PROSITE" id="PS01032">
    <property type="entry name" value="PPM_1"/>
    <property type="match status" value="1"/>
</dbReference>
<dbReference type="SMART" id="SM00332">
    <property type="entry name" value="PP2Cc"/>
    <property type="match status" value="1"/>
</dbReference>
<keyword evidence="1" id="KW-0479">Metal-binding</keyword>
<evidence type="ECO:0000256" key="4">
    <source>
        <dbReference type="RuleBase" id="RU003465"/>
    </source>
</evidence>
<evidence type="ECO:0000256" key="1">
    <source>
        <dbReference type="ARBA" id="ARBA00022723"/>
    </source>
</evidence>
<dbReference type="CDD" id="cd00143">
    <property type="entry name" value="PP2Cc"/>
    <property type="match status" value="1"/>
</dbReference>
<feature type="chain" id="PRO_5043657755" evidence="6">
    <location>
        <begin position="19"/>
        <end position="1086"/>
    </location>
</feature>
<proteinExistence type="inferred from homology"/>
<evidence type="ECO:0000256" key="5">
    <source>
        <dbReference type="SAM" id="MobiDB-lite"/>
    </source>
</evidence>
<evidence type="ECO:0000256" key="6">
    <source>
        <dbReference type="SAM" id="SignalP"/>
    </source>
</evidence>
<reference evidence="7" key="1">
    <citation type="submission" date="2022-08" db="UniProtKB">
        <authorList>
            <consortium name="EnsemblMetazoa"/>
        </authorList>
    </citation>
    <scope>IDENTIFICATION</scope>
    <source>
        <strain evidence="7">Dongola</strain>
    </source>
</reference>
<feature type="compositionally biased region" description="Low complexity" evidence="5">
    <location>
        <begin position="825"/>
        <end position="838"/>
    </location>
</feature>
<comment type="similarity">
    <text evidence="4">Belongs to the PP2C family.</text>
</comment>
<name>A0A182ID37_ANOAR</name>
<feature type="compositionally biased region" description="Basic and acidic residues" evidence="5">
    <location>
        <begin position="644"/>
        <end position="660"/>
    </location>
</feature>
<dbReference type="InterPro" id="IPR015655">
    <property type="entry name" value="PP2C"/>
</dbReference>
<keyword evidence="2 4" id="KW-0378">Hydrolase</keyword>
<dbReference type="GO" id="GO:0046872">
    <property type="term" value="F:metal ion binding"/>
    <property type="evidence" value="ECO:0007669"/>
    <property type="project" value="UniProtKB-KW"/>
</dbReference>
<dbReference type="SUPFAM" id="SSF81606">
    <property type="entry name" value="PP2C-like"/>
    <property type="match status" value="1"/>
</dbReference>
<evidence type="ECO:0000313" key="8">
    <source>
        <dbReference type="Proteomes" id="UP000075840"/>
    </source>
</evidence>
<evidence type="ECO:0000256" key="2">
    <source>
        <dbReference type="ARBA" id="ARBA00022801"/>
    </source>
</evidence>
<feature type="compositionally biased region" description="Basic and acidic residues" evidence="5">
    <location>
        <begin position="447"/>
        <end position="474"/>
    </location>
</feature>
<keyword evidence="8" id="KW-1185">Reference proteome</keyword>
<evidence type="ECO:0000313" key="7">
    <source>
        <dbReference type="EnsemblMetazoa" id="AARA011508-PA"/>
    </source>
</evidence>
<dbReference type="PANTHER" id="PTHR47992">
    <property type="entry name" value="PROTEIN PHOSPHATASE"/>
    <property type="match status" value="1"/>
</dbReference>
<organism evidence="7 8">
    <name type="scientific">Anopheles arabiensis</name>
    <name type="common">Mosquito</name>
    <dbReference type="NCBI Taxonomy" id="7173"/>
    <lineage>
        <taxon>Eukaryota</taxon>
        <taxon>Metazoa</taxon>
        <taxon>Ecdysozoa</taxon>
        <taxon>Arthropoda</taxon>
        <taxon>Hexapoda</taxon>
        <taxon>Insecta</taxon>
        <taxon>Pterygota</taxon>
        <taxon>Neoptera</taxon>
        <taxon>Endopterygota</taxon>
        <taxon>Diptera</taxon>
        <taxon>Nematocera</taxon>
        <taxon>Culicoidea</taxon>
        <taxon>Culicidae</taxon>
        <taxon>Anophelinae</taxon>
        <taxon>Anopheles</taxon>
    </lineage>
</organism>
<dbReference type="InterPro" id="IPR000222">
    <property type="entry name" value="PP2C_BS"/>
</dbReference>
<dbReference type="Proteomes" id="UP000075840">
    <property type="component" value="Unassembled WGS sequence"/>
</dbReference>
<protein>
    <submittedName>
        <fullName evidence="7">Uncharacterized protein</fullName>
    </submittedName>
</protein>
<dbReference type="Gene3D" id="3.60.40.10">
    <property type="entry name" value="PPM-type phosphatase domain"/>
    <property type="match status" value="1"/>
</dbReference>
<dbReference type="InterPro" id="IPR036457">
    <property type="entry name" value="PPM-type-like_dom_sf"/>
</dbReference>
<dbReference type="GO" id="GO:0004722">
    <property type="term" value="F:protein serine/threonine phosphatase activity"/>
    <property type="evidence" value="ECO:0007669"/>
    <property type="project" value="InterPro"/>
</dbReference>
<dbReference type="EnsemblMetazoa" id="AARA011508-RA">
    <property type="protein sequence ID" value="AARA011508-PA"/>
    <property type="gene ID" value="AARA011508"/>
</dbReference>
<feature type="region of interest" description="Disordered" evidence="5">
    <location>
        <begin position="825"/>
        <end position="855"/>
    </location>
</feature>
<feature type="signal peptide" evidence="6">
    <location>
        <begin position="1"/>
        <end position="18"/>
    </location>
</feature>
<dbReference type="PROSITE" id="PS51746">
    <property type="entry name" value="PPM_2"/>
    <property type="match status" value="1"/>
</dbReference>
<dbReference type="EMBL" id="APCN01004985">
    <property type="status" value="NOT_ANNOTATED_CDS"/>
    <property type="molecule type" value="Genomic_DNA"/>
</dbReference>
<feature type="region of interest" description="Disordered" evidence="5">
    <location>
        <begin position="441"/>
        <end position="477"/>
    </location>
</feature>
<dbReference type="VEuPathDB" id="VectorBase:AARA011508"/>
<dbReference type="AlphaFoldDB" id="A0A182ID37"/>
<keyword evidence="3 4" id="KW-0904">Protein phosphatase</keyword>
<evidence type="ECO:0000256" key="3">
    <source>
        <dbReference type="ARBA" id="ARBA00022912"/>
    </source>
</evidence>
<feature type="region of interest" description="Disordered" evidence="5">
    <location>
        <begin position="770"/>
        <end position="790"/>
    </location>
</feature>
<keyword evidence="6" id="KW-0732">Signal</keyword>
<dbReference type="FunFam" id="3.60.40.10:FF:000060">
    <property type="entry name" value="Protein phosphatase 2c"/>
    <property type="match status" value="1"/>
</dbReference>
<dbReference type="InterPro" id="IPR001932">
    <property type="entry name" value="PPM-type_phosphatase-like_dom"/>
</dbReference>